<evidence type="ECO:0000259" key="1">
    <source>
        <dbReference type="Pfam" id="PF08279"/>
    </source>
</evidence>
<dbReference type="Pfam" id="PF08279">
    <property type="entry name" value="HTH_11"/>
    <property type="match status" value="1"/>
</dbReference>
<dbReference type="Pfam" id="PF13280">
    <property type="entry name" value="WYL"/>
    <property type="match status" value="1"/>
</dbReference>
<reference evidence="3 4" key="1">
    <citation type="submission" date="2019-03" db="EMBL/GenBank/DDBJ databases">
        <title>Genomic analyses of the natural microbiome of Caenorhabditis elegans.</title>
        <authorList>
            <person name="Samuel B."/>
        </authorList>
    </citation>
    <scope>NUCLEOTIDE SEQUENCE [LARGE SCALE GENOMIC DNA]</scope>
    <source>
        <strain evidence="3 4">JUb89</strain>
    </source>
</reference>
<evidence type="ECO:0000313" key="3">
    <source>
        <dbReference type="EMBL" id="TCM65090.1"/>
    </source>
</evidence>
<dbReference type="InterPro" id="IPR036388">
    <property type="entry name" value="WH-like_DNA-bd_sf"/>
</dbReference>
<evidence type="ECO:0000259" key="2">
    <source>
        <dbReference type="Pfam" id="PF13280"/>
    </source>
</evidence>
<dbReference type="InterPro" id="IPR036390">
    <property type="entry name" value="WH_DNA-bd_sf"/>
</dbReference>
<dbReference type="Gene3D" id="1.10.10.10">
    <property type="entry name" value="Winged helix-like DNA-binding domain superfamily/Winged helix DNA-binding domain"/>
    <property type="match status" value="1"/>
</dbReference>
<feature type="domain" description="Helix-turn-helix type 11" evidence="1">
    <location>
        <begin position="5"/>
        <end position="59"/>
    </location>
</feature>
<feature type="domain" description="WYL" evidence="2">
    <location>
        <begin position="138"/>
        <end position="203"/>
    </location>
</feature>
<dbReference type="PROSITE" id="PS52050">
    <property type="entry name" value="WYL"/>
    <property type="match status" value="1"/>
</dbReference>
<dbReference type="InterPro" id="IPR013196">
    <property type="entry name" value="HTH_11"/>
</dbReference>
<dbReference type="GO" id="GO:0003677">
    <property type="term" value="F:DNA binding"/>
    <property type="evidence" value="ECO:0007669"/>
    <property type="project" value="UniProtKB-KW"/>
</dbReference>
<dbReference type="OrthoDB" id="9807255at2"/>
<dbReference type="PANTHER" id="PTHR34580:SF3">
    <property type="entry name" value="PROTEIN PAFB"/>
    <property type="match status" value="1"/>
</dbReference>
<gene>
    <name evidence="3" type="ORF">EC844_11653</name>
</gene>
<dbReference type="InterPro" id="IPR026881">
    <property type="entry name" value="WYL_dom"/>
</dbReference>
<organism evidence="3 4">
    <name type="scientific">Acinetobacter calcoaceticus</name>
    <dbReference type="NCBI Taxonomy" id="471"/>
    <lineage>
        <taxon>Bacteria</taxon>
        <taxon>Pseudomonadati</taxon>
        <taxon>Pseudomonadota</taxon>
        <taxon>Gammaproteobacteria</taxon>
        <taxon>Moraxellales</taxon>
        <taxon>Moraxellaceae</taxon>
        <taxon>Acinetobacter</taxon>
        <taxon>Acinetobacter calcoaceticus/baumannii complex</taxon>
    </lineage>
</organism>
<dbReference type="EMBL" id="SLVJ01000016">
    <property type="protein sequence ID" value="TCM65090.1"/>
    <property type="molecule type" value="Genomic_DNA"/>
</dbReference>
<dbReference type="SUPFAM" id="SSF46785">
    <property type="entry name" value="Winged helix' DNA-binding domain"/>
    <property type="match status" value="1"/>
</dbReference>
<sequence length="225" mass="26096">MKTQRLLKIMHILSLRRTPISAAQLAADLEVSMRTIYRDMQDLITTGLPIEGEAGMGYQLGKGYFLPAFHFDVDEVDSILIGLQLIQSIVENKTLSLAAQRVLSKIALAMQSQDQHYVLNSPFKSVSHKMDAFGSNAYFDQLRQAIRQNRYIHLVYLDLKQQTSLRTVRPLGLTFFDEVWLLTAWCEVKHDFRNFRLDRIQECNLLKQQFLNDPHKSFEDYLKTL</sequence>
<proteinExistence type="predicted"/>
<dbReference type="Proteomes" id="UP000294963">
    <property type="component" value="Unassembled WGS sequence"/>
</dbReference>
<dbReference type="PANTHER" id="PTHR34580">
    <property type="match status" value="1"/>
</dbReference>
<protein>
    <submittedName>
        <fullName evidence="3">Putative DNA-binding transcriptional regulator YafY</fullName>
    </submittedName>
</protein>
<dbReference type="AlphaFoldDB" id="A0A4R1XRZ7"/>
<dbReference type="InterPro" id="IPR051534">
    <property type="entry name" value="CBASS_pafABC_assoc_protein"/>
</dbReference>
<name>A0A4R1XRZ7_ACICA</name>
<keyword evidence="4" id="KW-1185">Reference proteome</keyword>
<comment type="caution">
    <text evidence="3">The sequence shown here is derived from an EMBL/GenBank/DDBJ whole genome shotgun (WGS) entry which is preliminary data.</text>
</comment>
<keyword evidence="3" id="KW-0238">DNA-binding</keyword>
<accession>A0A4R1XRZ7</accession>
<evidence type="ECO:0000313" key="4">
    <source>
        <dbReference type="Proteomes" id="UP000294963"/>
    </source>
</evidence>